<keyword evidence="1" id="KW-1133">Transmembrane helix</keyword>
<keyword evidence="1" id="KW-0472">Membrane</keyword>
<evidence type="ECO:0000313" key="3">
    <source>
        <dbReference type="Proteomes" id="UP000269377"/>
    </source>
</evidence>
<evidence type="ECO:0000256" key="1">
    <source>
        <dbReference type="SAM" id="Phobius"/>
    </source>
</evidence>
<keyword evidence="1" id="KW-0812">Transmembrane</keyword>
<proteinExistence type="predicted"/>
<name>A0A2I7QMF2_9CAUD</name>
<evidence type="ECO:0000313" key="2">
    <source>
        <dbReference type="EMBL" id="AUR82563.1"/>
    </source>
</evidence>
<organism evidence="2 3">
    <name type="scientific">Vibrio phage 1.025.O._10N.222.46.B6</name>
    <dbReference type="NCBI Taxonomy" id="1881420"/>
    <lineage>
        <taxon>Viruses</taxon>
        <taxon>Duplodnaviria</taxon>
        <taxon>Heunggongvirae</taxon>
        <taxon>Uroviricota</taxon>
        <taxon>Caudoviricetes</taxon>
        <taxon>Schitoviridae</taxon>
        <taxon>Pontosvirinae</taxon>
        <taxon>Nahantvirus</taxon>
        <taxon>Nahantvirus 49C7</taxon>
    </lineage>
</organism>
<dbReference type="Proteomes" id="UP000269377">
    <property type="component" value="Segment"/>
</dbReference>
<sequence>MQFFIVMVTIAAVLLPVFWVALLGFNSCGEPESRINHKRWGLVPKAVIVTDKITGDVRYAVQVYRLWGLVPSKWFLGETSGDKDWDLCHLRNASRVFFKTSEGVTKLFRNLTPPEEHLDIETRTLEELKMEDLLEDKS</sequence>
<feature type="transmembrane region" description="Helical" evidence="1">
    <location>
        <begin position="6"/>
        <end position="25"/>
    </location>
</feature>
<gene>
    <name evidence="2" type="ORF">NVP1025O_080</name>
</gene>
<reference evidence="2 3" key="1">
    <citation type="submission" date="2017-11" db="EMBL/GenBank/DDBJ databases">
        <title>A major lineage of nontailed dsDNA viruses as unrecognized killers of marine bacteria.</title>
        <authorList>
            <person name="Kauffman K.M."/>
            <person name="Hussain F.A."/>
            <person name="Yang J."/>
            <person name="Arevalo P."/>
            <person name="Brown J.M."/>
            <person name="Chang W.K."/>
            <person name="VanInsberghe D."/>
            <person name="Elsherbini J."/>
            <person name="Cutler M.B."/>
            <person name="Kelly L."/>
            <person name="Polz M.F."/>
        </authorList>
    </citation>
    <scope>NUCLEOTIDE SEQUENCE [LARGE SCALE GENOMIC DNA]</scope>
</reference>
<dbReference type="EMBL" id="MG592409">
    <property type="protein sequence ID" value="AUR82563.1"/>
    <property type="molecule type" value="Genomic_DNA"/>
</dbReference>
<protein>
    <submittedName>
        <fullName evidence="2">TMhelix containing protein</fullName>
    </submittedName>
</protein>
<accession>A0A2I7QMF2</accession>